<organism evidence="3 4">
    <name type="scientific">Streptomyces cinnabarinus</name>
    <dbReference type="NCBI Taxonomy" id="67287"/>
    <lineage>
        <taxon>Bacteria</taxon>
        <taxon>Bacillati</taxon>
        <taxon>Actinomycetota</taxon>
        <taxon>Actinomycetes</taxon>
        <taxon>Kitasatosporales</taxon>
        <taxon>Streptomycetaceae</taxon>
        <taxon>Streptomyces</taxon>
    </lineage>
</organism>
<evidence type="ECO:0000313" key="4">
    <source>
        <dbReference type="Proteomes" id="UP001164439"/>
    </source>
</evidence>
<feature type="compositionally biased region" description="Polar residues" evidence="1">
    <location>
        <begin position="346"/>
        <end position="356"/>
    </location>
</feature>
<accession>A0ABY7KQ29</accession>
<feature type="region of interest" description="Disordered" evidence="1">
    <location>
        <begin position="540"/>
        <end position="576"/>
    </location>
</feature>
<keyword evidence="2" id="KW-0472">Membrane</keyword>
<dbReference type="EMBL" id="CP114413">
    <property type="protein sequence ID" value="WAZ25041.1"/>
    <property type="molecule type" value="Genomic_DNA"/>
</dbReference>
<feature type="compositionally biased region" description="Basic residues" evidence="1">
    <location>
        <begin position="547"/>
        <end position="566"/>
    </location>
</feature>
<name>A0ABY7KQ29_9ACTN</name>
<keyword evidence="2" id="KW-1133">Transmembrane helix</keyword>
<evidence type="ECO:0000313" key="3">
    <source>
        <dbReference type="EMBL" id="WAZ25041.1"/>
    </source>
</evidence>
<protein>
    <submittedName>
        <fullName evidence="3">Uncharacterized protein</fullName>
    </submittedName>
</protein>
<keyword evidence="4" id="KW-1185">Reference proteome</keyword>
<keyword evidence="2" id="KW-0812">Transmembrane</keyword>
<evidence type="ECO:0000256" key="2">
    <source>
        <dbReference type="SAM" id="Phobius"/>
    </source>
</evidence>
<gene>
    <name evidence="3" type="ORF">STRCI_006504</name>
</gene>
<sequence>MLVSNAEVHQVLCAYDPENPAGNTGFGPVASSLPTLAEVSLFKLAGAILRPPGDSAAGNSIAYERLSSDQDLIVRRVVAIDSLNRENLLSQALVAGRGQFTAELALGLDQADWPLGDGITRVQLGDRLPRPDLAELDRLGRAGADRLREVSRGAALTEALCHLTAWVLTDPLPRLSVAASQVGEEPRAVLLGLVDMFSVLVPGRWTFSTQESAESEAYRLIVMPEWPRPGSRDYGRLRLGGRPAPDGAAHAAASLLVTRYQAYGLAGLELLRRQQGWHEMSAVDRAETLRNLLTLHAETTPHKELPAAPSPSPLASQEYTIEGAEELTGLVVSQASQATEGPGVQESPTPESSTASFDPAPAQLAPSHSAGDPPVDAPDGEERVREAAALVERLFQARSDEEGQELLQEVASRAGVWNESQTEIACLTAIRYGLGLQYRRVDGQACQPVFTHDPQDLFDLLIRTALYRRDAAIEWAVFLRQEYVAVLTDPLRSVVRQMFEQDARHELVVHHAFFVVMGRWAGPIALQLGPPGNVPPVPGEPPAVPARLKRSAWRPGRRRRGGARAPRHAEAVPRAQPEGNTDDFVLLGKVAGSFVIIVMVLLVIGAILDKQP</sequence>
<reference evidence="3" key="1">
    <citation type="submission" date="2022-12" db="EMBL/GenBank/DDBJ databases">
        <authorList>
            <person name="Ruckert C."/>
            <person name="Busche T."/>
            <person name="Kalinowski J."/>
            <person name="Wittmann C."/>
        </authorList>
    </citation>
    <scope>NUCLEOTIDE SEQUENCE</scope>
    <source>
        <strain evidence="3">DSM 40467</strain>
    </source>
</reference>
<dbReference type="Proteomes" id="UP001164439">
    <property type="component" value="Chromosome"/>
</dbReference>
<proteinExistence type="predicted"/>
<evidence type="ECO:0000256" key="1">
    <source>
        <dbReference type="SAM" id="MobiDB-lite"/>
    </source>
</evidence>
<feature type="region of interest" description="Disordered" evidence="1">
    <location>
        <begin position="336"/>
        <end position="382"/>
    </location>
</feature>
<feature type="transmembrane region" description="Helical" evidence="2">
    <location>
        <begin position="584"/>
        <end position="608"/>
    </location>
</feature>
<dbReference type="RefSeq" id="WP_269662526.1">
    <property type="nucleotide sequence ID" value="NZ_CP114413.1"/>
</dbReference>